<evidence type="ECO:0000256" key="4">
    <source>
        <dbReference type="ARBA" id="ARBA00022777"/>
    </source>
</evidence>
<organism evidence="8 9">
    <name type="scientific">Tissierella carlieri</name>
    <dbReference type="NCBI Taxonomy" id="689904"/>
    <lineage>
        <taxon>Bacteria</taxon>
        <taxon>Bacillati</taxon>
        <taxon>Bacillota</taxon>
        <taxon>Tissierellia</taxon>
        <taxon>Tissierellales</taxon>
        <taxon>Tissierellaceae</taxon>
        <taxon>Tissierella</taxon>
    </lineage>
</organism>
<evidence type="ECO:0000313" key="8">
    <source>
        <dbReference type="EMBL" id="MCQ4925153.1"/>
    </source>
</evidence>
<dbReference type="RefSeq" id="WP_256312719.1">
    <property type="nucleotide sequence ID" value="NZ_JANGAC010000018.1"/>
</dbReference>
<keyword evidence="5" id="KW-0902">Two-component regulatory system</keyword>
<feature type="transmembrane region" description="Helical" evidence="6">
    <location>
        <begin position="213"/>
        <end position="230"/>
    </location>
</feature>
<dbReference type="InterPro" id="IPR005467">
    <property type="entry name" value="His_kinase_dom"/>
</dbReference>
<dbReference type="PANTHER" id="PTHR24421:SF10">
    <property type="entry name" value="NITRATE_NITRITE SENSOR PROTEIN NARQ"/>
    <property type="match status" value="1"/>
</dbReference>
<dbReference type="PROSITE" id="PS50109">
    <property type="entry name" value="HIS_KIN"/>
    <property type="match status" value="1"/>
</dbReference>
<evidence type="ECO:0000256" key="3">
    <source>
        <dbReference type="ARBA" id="ARBA00022679"/>
    </source>
</evidence>
<name>A0ABT1SF84_9FIRM</name>
<dbReference type="Gene3D" id="3.30.565.10">
    <property type="entry name" value="Histidine kinase-like ATPase, C-terminal domain"/>
    <property type="match status" value="1"/>
</dbReference>
<dbReference type="EC" id="2.7.13.3" evidence="2"/>
<evidence type="ECO:0000256" key="6">
    <source>
        <dbReference type="SAM" id="Phobius"/>
    </source>
</evidence>
<keyword evidence="6" id="KW-0472">Membrane</keyword>
<feature type="transmembrane region" description="Helical" evidence="6">
    <location>
        <begin position="127"/>
        <end position="147"/>
    </location>
</feature>
<keyword evidence="3" id="KW-0808">Transferase</keyword>
<reference evidence="8 9" key="1">
    <citation type="submission" date="2022-06" db="EMBL/GenBank/DDBJ databases">
        <title>Isolation of gut microbiota from human fecal samples.</title>
        <authorList>
            <person name="Pamer E.G."/>
            <person name="Barat B."/>
            <person name="Waligurski E."/>
            <person name="Medina S."/>
            <person name="Paddock L."/>
            <person name="Mostad J."/>
        </authorList>
    </citation>
    <scope>NUCLEOTIDE SEQUENCE [LARGE SCALE GENOMIC DNA]</scope>
    <source>
        <strain evidence="8 9">DFI.7.95</strain>
    </source>
</reference>
<feature type="transmembrane region" description="Helical" evidence="6">
    <location>
        <begin position="34"/>
        <end position="58"/>
    </location>
</feature>
<feature type="domain" description="Histidine kinase" evidence="7">
    <location>
        <begin position="332"/>
        <end position="518"/>
    </location>
</feature>
<dbReference type="EMBL" id="JANGAC010000018">
    <property type="protein sequence ID" value="MCQ4925153.1"/>
    <property type="molecule type" value="Genomic_DNA"/>
</dbReference>
<dbReference type="InterPro" id="IPR050482">
    <property type="entry name" value="Sensor_HK_TwoCompSys"/>
</dbReference>
<proteinExistence type="predicted"/>
<keyword evidence="6" id="KW-0812">Transmembrane</keyword>
<sequence>MKEDYLNRLKFLILNQVLVIIFLCYELIKSSTEIYGSEIISLILTTIILINGFCVSFINIRNVKIINKFTDLVVLVNWQFLICLDERYLFYELSILLGVYILYKTIDFTLNFIFQDYSYPYKKITDLILKFMCILTLMTRFIQIKLFYAAMQIQLLLSIGIFIFLITIYRKRFMFVMRNEKKNLINSFLMIIVPILIILPFLLKDQRHIDNLIWYVLIFIPLFSINKIALISKDNANYFLPVKRRSIRKLVILFFMFLSIFNYIYKLNIVTNFILIHSAILFWEVYLMLEYEDAKDRFQTASSKDSSFRNSIENSLRLIIKEEEIKRDISNYLHDEVLQDILSVKNLITKSDNPEIKQLIINTLDYLNVSIRNEMNTYHPVMLKDRTLKENYQNLINSIRYFYPLKNISINFECDETLFLAIPYDLIIYRMIKELVTNAFKHSNGTELNINLEYNEEMIVLMVKDNGKGFDFNKLDNIKNQKGLISIKEQVKMLEGSIDFLKNNPSGIIIIAKMPMKGEDSYKYFINR</sequence>
<dbReference type="SUPFAM" id="SSF55874">
    <property type="entry name" value="ATPase domain of HSP90 chaperone/DNA topoisomerase II/histidine kinase"/>
    <property type="match status" value="1"/>
</dbReference>
<dbReference type="InterPro" id="IPR003594">
    <property type="entry name" value="HATPase_dom"/>
</dbReference>
<comment type="catalytic activity">
    <reaction evidence="1">
        <text>ATP + protein L-histidine = ADP + protein N-phospho-L-histidine.</text>
        <dbReference type="EC" id="2.7.13.3"/>
    </reaction>
</comment>
<comment type="caution">
    <text evidence="8">The sequence shown here is derived from an EMBL/GenBank/DDBJ whole genome shotgun (WGS) entry which is preliminary data.</text>
</comment>
<feature type="transmembrane region" description="Helical" evidence="6">
    <location>
        <begin position="250"/>
        <end position="265"/>
    </location>
</feature>
<keyword evidence="6" id="KW-1133">Transmembrane helix</keyword>
<evidence type="ECO:0000256" key="2">
    <source>
        <dbReference type="ARBA" id="ARBA00012438"/>
    </source>
</evidence>
<evidence type="ECO:0000256" key="5">
    <source>
        <dbReference type="ARBA" id="ARBA00023012"/>
    </source>
</evidence>
<evidence type="ECO:0000313" key="9">
    <source>
        <dbReference type="Proteomes" id="UP001524478"/>
    </source>
</evidence>
<protein>
    <recommendedName>
        <fullName evidence="2">histidine kinase</fullName>
        <ecNumber evidence="2">2.7.13.3</ecNumber>
    </recommendedName>
</protein>
<feature type="transmembrane region" description="Helical" evidence="6">
    <location>
        <begin position="183"/>
        <end position="201"/>
    </location>
</feature>
<feature type="transmembrane region" description="Helical" evidence="6">
    <location>
        <begin position="65"/>
        <end position="82"/>
    </location>
</feature>
<feature type="transmembrane region" description="Helical" evidence="6">
    <location>
        <begin position="12"/>
        <end position="28"/>
    </location>
</feature>
<evidence type="ECO:0000259" key="7">
    <source>
        <dbReference type="PROSITE" id="PS50109"/>
    </source>
</evidence>
<dbReference type="Pfam" id="PF02518">
    <property type="entry name" value="HATPase_c"/>
    <property type="match status" value="1"/>
</dbReference>
<feature type="transmembrane region" description="Helical" evidence="6">
    <location>
        <begin position="153"/>
        <end position="171"/>
    </location>
</feature>
<keyword evidence="4" id="KW-0418">Kinase</keyword>
<keyword evidence="9" id="KW-1185">Reference proteome</keyword>
<dbReference type="PANTHER" id="PTHR24421">
    <property type="entry name" value="NITRATE/NITRITE SENSOR PROTEIN NARX-RELATED"/>
    <property type="match status" value="1"/>
</dbReference>
<gene>
    <name evidence="8" type="ORF">NE686_18770</name>
</gene>
<feature type="transmembrane region" description="Helical" evidence="6">
    <location>
        <begin position="88"/>
        <end position="106"/>
    </location>
</feature>
<dbReference type="Proteomes" id="UP001524478">
    <property type="component" value="Unassembled WGS sequence"/>
</dbReference>
<accession>A0ABT1SF84</accession>
<evidence type="ECO:0000256" key="1">
    <source>
        <dbReference type="ARBA" id="ARBA00000085"/>
    </source>
</evidence>
<dbReference type="CDD" id="cd16917">
    <property type="entry name" value="HATPase_UhpB-NarQ-NarX-like"/>
    <property type="match status" value="1"/>
</dbReference>
<dbReference type="InterPro" id="IPR036890">
    <property type="entry name" value="HATPase_C_sf"/>
</dbReference>